<dbReference type="EnsemblPlants" id="Ma07_t16230.1">
    <property type="protein sequence ID" value="Ma07_p16230.1"/>
    <property type="gene ID" value="Ma07_g16230"/>
</dbReference>
<evidence type="ECO:0000313" key="2">
    <source>
        <dbReference type="EnsemblPlants" id="Ma07_p16230.1"/>
    </source>
</evidence>
<protein>
    <submittedName>
        <fullName evidence="1">(wild Malaysian banana) hypothetical protein</fullName>
    </submittedName>
</protein>
<dbReference type="EMBL" id="HG996473">
    <property type="protein sequence ID" value="CAG1856760.1"/>
    <property type="molecule type" value="Genomic_DNA"/>
</dbReference>
<accession>A0A804JWC1</accession>
<dbReference type="AlphaFoldDB" id="A0A804JWC1"/>
<reference evidence="2" key="2">
    <citation type="submission" date="2021-05" db="UniProtKB">
        <authorList>
            <consortium name="EnsemblPlants"/>
        </authorList>
    </citation>
    <scope>IDENTIFICATION</scope>
    <source>
        <strain evidence="2">subsp. malaccensis</strain>
    </source>
</reference>
<keyword evidence="3" id="KW-1185">Reference proteome</keyword>
<evidence type="ECO:0000313" key="3">
    <source>
        <dbReference type="Proteomes" id="UP000012960"/>
    </source>
</evidence>
<dbReference type="InParanoid" id="A0A804JWC1"/>
<dbReference type="Gramene" id="Ma07_t16230.1">
    <property type="protein sequence ID" value="Ma07_p16230.1"/>
    <property type="gene ID" value="Ma07_g16230"/>
</dbReference>
<evidence type="ECO:0000313" key="1">
    <source>
        <dbReference type="EMBL" id="CAG1856760.1"/>
    </source>
</evidence>
<reference evidence="1" key="1">
    <citation type="submission" date="2021-03" db="EMBL/GenBank/DDBJ databases">
        <authorList>
            <consortium name="Genoscope - CEA"/>
            <person name="William W."/>
        </authorList>
    </citation>
    <scope>NUCLEOTIDE SEQUENCE</scope>
    <source>
        <strain evidence="1">Doubled-haploid Pahang</strain>
    </source>
</reference>
<gene>
    <name evidence="1" type="ORF">GSMUA_38780.1</name>
</gene>
<organism evidence="2 3">
    <name type="scientific">Musa acuminata subsp. malaccensis</name>
    <name type="common">Wild banana</name>
    <name type="synonym">Musa malaccensis</name>
    <dbReference type="NCBI Taxonomy" id="214687"/>
    <lineage>
        <taxon>Eukaryota</taxon>
        <taxon>Viridiplantae</taxon>
        <taxon>Streptophyta</taxon>
        <taxon>Embryophyta</taxon>
        <taxon>Tracheophyta</taxon>
        <taxon>Spermatophyta</taxon>
        <taxon>Magnoliopsida</taxon>
        <taxon>Liliopsida</taxon>
        <taxon>Zingiberales</taxon>
        <taxon>Musaceae</taxon>
        <taxon>Musa</taxon>
    </lineage>
</organism>
<sequence>MNNHLEMLEILLLIKIKIVEINLCLICFTNMLSISLFAEAKLDSNLSYIGRLQNRIRHWLMASKLVEK</sequence>
<proteinExistence type="predicted"/>
<name>A0A804JWC1_MUSAM</name>
<dbReference type="Proteomes" id="UP000012960">
    <property type="component" value="Unplaced"/>
</dbReference>